<dbReference type="AlphaFoldDB" id="A0A4Z2J2R1"/>
<comment type="caution">
    <text evidence="1">The sequence shown here is derived from an EMBL/GenBank/DDBJ whole genome shotgun (WGS) entry which is preliminary data.</text>
</comment>
<dbReference type="Proteomes" id="UP000314294">
    <property type="component" value="Unassembled WGS sequence"/>
</dbReference>
<reference evidence="1 2" key="1">
    <citation type="submission" date="2019-03" db="EMBL/GenBank/DDBJ databases">
        <title>First draft genome of Liparis tanakae, snailfish: a comprehensive survey of snailfish specific genes.</title>
        <authorList>
            <person name="Kim W."/>
            <person name="Song I."/>
            <person name="Jeong J.-H."/>
            <person name="Kim D."/>
            <person name="Kim S."/>
            <person name="Ryu S."/>
            <person name="Song J.Y."/>
            <person name="Lee S.K."/>
        </authorList>
    </citation>
    <scope>NUCLEOTIDE SEQUENCE [LARGE SCALE GENOMIC DNA]</scope>
    <source>
        <tissue evidence="1">Muscle</tissue>
    </source>
</reference>
<keyword evidence="2" id="KW-1185">Reference proteome</keyword>
<accession>A0A4Z2J2R1</accession>
<proteinExistence type="predicted"/>
<name>A0A4Z2J2R1_9TELE</name>
<protein>
    <submittedName>
        <fullName evidence="1">Uncharacterized protein</fullName>
    </submittedName>
</protein>
<evidence type="ECO:0000313" key="2">
    <source>
        <dbReference type="Proteomes" id="UP000314294"/>
    </source>
</evidence>
<gene>
    <name evidence="1" type="ORF">EYF80_005869</name>
</gene>
<sequence length="162" mass="18278">MRRTDPPLALARKSLSSCVTTSARNMAGQQSLPPAKHCSRWFERQKRTGRELHSTGPQIFSPARRRSRCLTGPHWAGPTHPHHIGSWRKTLTCKPHYHISESYKTKESSSLLEIIDSPFELKSKQLILSEFSRNTLATLKLRSTLSVSFIVASVSEGTQALW</sequence>
<evidence type="ECO:0000313" key="1">
    <source>
        <dbReference type="EMBL" id="TNN83998.1"/>
    </source>
</evidence>
<dbReference type="EMBL" id="SRLO01000030">
    <property type="protein sequence ID" value="TNN83998.1"/>
    <property type="molecule type" value="Genomic_DNA"/>
</dbReference>
<organism evidence="1 2">
    <name type="scientific">Liparis tanakae</name>
    <name type="common">Tanaka's snailfish</name>
    <dbReference type="NCBI Taxonomy" id="230148"/>
    <lineage>
        <taxon>Eukaryota</taxon>
        <taxon>Metazoa</taxon>
        <taxon>Chordata</taxon>
        <taxon>Craniata</taxon>
        <taxon>Vertebrata</taxon>
        <taxon>Euteleostomi</taxon>
        <taxon>Actinopterygii</taxon>
        <taxon>Neopterygii</taxon>
        <taxon>Teleostei</taxon>
        <taxon>Neoteleostei</taxon>
        <taxon>Acanthomorphata</taxon>
        <taxon>Eupercaria</taxon>
        <taxon>Perciformes</taxon>
        <taxon>Cottioidei</taxon>
        <taxon>Cottales</taxon>
        <taxon>Liparidae</taxon>
        <taxon>Liparis</taxon>
    </lineage>
</organism>